<organism evidence="3 4">
    <name type="scientific">Remersonia thermophila</name>
    <dbReference type="NCBI Taxonomy" id="72144"/>
    <lineage>
        <taxon>Eukaryota</taxon>
        <taxon>Fungi</taxon>
        <taxon>Dikarya</taxon>
        <taxon>Ascomycota</taxon>
        <taxon>Pezizomycotina</taxon>
        <taxon>Sordariomycetes</taxon>
        <taxon>Sordariomycetidae</taxon>
        <taxon>Sordariales</taxon>
        <taxon>Sordariales incertae sedis</taxon>
        <taxon>Remersonia</taxon>
    </lineage>
</organism>
<comment type="caution">
    <text evidence="3">The sequence shown here is derived from an EMBL/GenBank/DDBJ whole genome shotgun (WGS) entry which is preliminary data.</text>
</comment>
<feature type="region of interest" description="Disordered" evidence="1">
    <location>
        <begin position="186"/>
        <end position="249"/>
    </location>
</feature>
<protein>
    <recommendedName>
        <fullName evidence="2">DNA/RNA-binding protein Alba-like domain-containing protein</fullName>
    </recommendedName>
</protein>
<evidence type="ECO:0000259" key="2">
    <source>
        <dbReference type="Pfam" id="PF01918"/>
    </source>
</evidence>
<proteinExistence type="predicted"/>
<feature type="compositionally biased region" description="Low complexity" evidence="1">
    <location>
        <begin position="61"/>
        <end position="88"/>
    </location>
</feature>
<feature type="domain" description="DNA/RNA-binding protein Alba-like" evidence="2">
    <location>
        <begin position="110"/>
        <end position="183"/>
    </location>
</feature>
<accession>A0ABR4D3P5</accession>
<feature type="compositionally biased region" description="Acidic residues" evidence="1">
    <location>
        <begin position="234"/>
        <end position="249"/>
    </location>
</feature>
<dbReference type="Pfam" id="PF01918">
    <property type="entry name" value="Alba"/>
    <property type="match status" value="1"/>
</dbReference>
<evidence type="ECO:0000313" key="4">
    <source>
        <dbReference type="Proteomes" id="UP001600064"/>
    </source>
</evidence>
<reference evidence="3 4" key="1">
    <citation type="journal article" date="2024" name="Commun. Biol.">
        <title>Comparative genomic analysis of thermophilic fungi reveals convergent evolutionary adaptations and gene losses.</title>
        <authorList>
            <person name="Steindorff A.S."/>
            <person name="Aguilar-Pontes M.V."/>
            <person name="Robinson A.J."/>
            <person name="Andreopoulos B."/>
            <person name="LaButti K."/>
            <person name="Kuo A."/>
            <person name="Mondo S."/>
            <person name="Riley R."/>
            <person name="Otillar R."/>
            <person name="Haridas S."/>
            <person name="Lipzen A."/>
            <person name="Grimwood J."/>
            <person name="Schmutz J."/>
            <person name="Clum A."/>
            <person name="Reid I.D."/>
            <person name="Moisan M.C."/>
            <person name="Butler G."/>
            <person name="Nguyen T.T.M."/>
            <person name="Dewar K."/>
            <person name="Conant G."/>
            <person name="Drula E."/>
            <person name="Henrissat B."/>
            <person name="Hansel C."/>
            <person name="Singer S."/>
            <person name="Hutchinson M.I."/>
            <person name="de Vries R.P."/>
            <person name="Natvig D.O."/>
            <person name="Powell A.J."/>
            <person name="Tsang A."/>
            <person name="Grigoriev I.V."/>
        </authorList>
    </citation>
    <scope>NUCLEOTIDE SEQUENCE [LARGE SCALE GENOMIC DNA]</scope>
    <source>
        <strain evidence="3 4">ATCC 22073</strain>
    </source>
</reference>
<dbReference type="Proteomes" id="UP001600064">
    <property type="component" value="Unassembled WGS sequence"/>
</dbReference>
<keyword evidence="4" id="KW-1185">Reference proteome</keyword>
<feature type="region of interest" description="Disordered" evidence="1">
    <location>
        <begin position="1"/>
        <end position="91"/>
    </location>
</feature>
<feature type="compositionally biased region" description="Acidic residues" evidence="1">
    <location>
        <begin position="215"/>
        <end position="224"/>
    </location>
</feature>
<dbReference type="RefSeq" id="XP_070863670.1">
    <property type="nucleotide sequence ID" value="XM_071014277.1"/>
</dbReference>
<evidence type="ECO:0000313" key="3">
    <source>
        <dbReference type="EMBL" id="KAL2264943.1"/>
    </source>
</evidence>
<dbReference type="InterPro" id="IPR002775">
    <property type="entry name" value="DNA/RNA-bd_Alba-like"/>
</dbReference>
<name>A0ABR4D3P5_9PEZI</name>
<sequence>MATSAAQMNPSGPFPTASCQGGKRKLPSDTTAEPISNKRQAAGQQLETQAEQLRVYSTTASRSSRSNSSSRGNGNSNGNGNNNNNNNSPYTQIYRPLIDRLSPSFDVQPMSVMPSTSIRGHVDRALSHLGRFSPWDLSVRPGVVVLCARSPAAAKLVTIAELVRRRVGEAEQKWYQYNVVSETVAPEAAAGTQARERPRARAWGAAPPPPPPLSVEEEEEEEEAAMGRQKGQEDEGDGGVEEEEEDEDGEYFETMARPATIHDAAVQPPRTRYTAYVTILLSRVPVAELHSDPGIAVQTNEQTIEYLRKKKMGLVG</sequence>
<gene>
    <name evidence="3" type="ORF">VTJ83DRAFT_7453</name>
</gene>
<evidence type="ECO:0000256" key="1">
    <source>
        <dbReference type="SAM" id="MobiDB-lite"/>
    </source>
</evidence>
<dbReference type="EMBL" id="JAZGUE010000007">
    <property type="protein sequence ID" value="KAL2264943.1"/>
    <property type="molecule type" value="Genomic_DNA"/>
</dbReference>
<feature type="compositionally biased region" description="Polar residues" evidence="1">
    <location>
        <begin position="1"/>
        <end position="10"/>
    </location>
</feature>
<dbReference type="GeneID" id="98128921"/>
<feature type="compositionally biased region" description="Polar residues" evidence="1">
    <location>
        <begin position="28"/>
        <end position="60"/>
    </location>
</feature>